<dbReference type="EMBL" id="JAANHS010000008">
    <property type="protein sequence ID" value="NHB77521.1"/>
    <property type="molecule type" value="Genomic_DNA"/>
</dbReference>
<keyword evidence="3" id="KW-1185">Reference proteome</keyword>
<sequence length="49" mass="5170">MSSVIEACPTPITMARAADGGIVYINRAAKELMRLGEPGDGASTAPHWR</sequence>
<reference evidence="2 3" key="1">
    <citation type="journal article" date="2022" name="Microorganisms">
        <title>Genome Sequence and Characterization of a Xanthorhodopsin-Containing, Aerobic Anoxygenic Phototrophic Rhodobacter Species, Isolated from Mesophilic Conditions at Yellowstone National Park.</title>
        <authorList>
            <person name="Kyndt J.A."/>
            <person name="Robertson S."/>
            <person name="Shoffstall I.B."/>
            <person name="Ramaley R.F."/>
            <person name="Meyer T.E."/>
        </authorList>
    </citation>
    <scope>NUCLEOTIDE SEQUENCE [LARGE SCALE GENOMIC DNA]</scope>
    <source>
        <strain evidence="2 3">M37P</strain>
    </source>
</reference>
<feature type="domain" description="PAS" evidence="1">
    <location>
        <begin position="3"/>
        <end position="36"/>
    </location>
</feature>
<dbReference type="Pfam" id="PF13188">
    <property type="entry name" value="PAS_8"/>
    <property type="match status" value="1"/>
</dbReference>
<gene>
    <name evidence="2" type="ORF">G8O29_12335</name>
</gene>
<proteinExistence type="predicted"/>
<dbReference type="RefSeq" id="WP_166403540.1">
    <property type="nucleotide sequence ID" value="NZ_JAANHS010000008.1"/>
</dbReference>
<dbReference type="Proteomes" id="UP001515660">
    <property type="component" value="Unassembled WGS sequence"/>
</dbReference>
<dbReference type="InterPro" id="IPR000014">
    <property type="entry name" value="PAS"/>
</dbReference>
<evidence type="ECO:0000313" key="3">
    <source>
        <dbReference type="Proteomes" id="UP001515660"/>
    </source>
</evidence>
<evidence type="ECO:0000259" key="1">
    <source>
        <dbReference type="Pfam" id="PF13188"/>
    </source>
</evidence>
<comment type="caution">
    <text evidence="2">The sequence shown here is derived from an EMBL/GenBank/DDBJ whole genome shotgun (WGS) entry which is preliminary data.</text>
</comment>
<name>A0ABX0GA02_9RHOB</name>
<protein>
    <recommendedName>
        <fullName evidence="1">PAS domain-containing protein</fullName>
    </recommendedName>
</protein>
<accession>A0ABX0GA02</accession>
<evidence type="ECO:0000313" key="2">
    <source>
        <dbReference type="EMBL" id="NHB77521.1"/>
    </source>
</evidence>
<organism evidence="2 3">
    <name type="scientific">Rhodobacter calidifons</name>
    <dbReference type="NCBI Taxonomy" id="2715277"/>
    <lineage>
        <taxon>Bacteria</taxon>
        <taxon>Pseudomonadati</taxon>
        <taxon>Pseudomonadota</taxon>
        <taxon>Alphaproteobacteria</taxon>
        <taxon>Rhodobacterales</taxon>
        <taxon>Rhodobacter group</taxon>
        <taxon>Rhodobacter</taxon>
    </lineage>
</organism>